<reference evidence="6" key="2">
    <citation type="journal article" date="2010" name="J. Gen. Virol.">
        <title>Characterization of a novel wood mouse virus related to murid herpesvirus 4.</title>
        <authorList>
            <person name="Hughes D.J."/>
            <person name="Kipar A."/>
            <person name="Milligan S.G."/>
            <person name="Cunningham C."/>
            <person name="Sanders M."/>
            <person name="Quail M.A."/>
            <person name="Rajandream M.A."/>
            <person name="Efstathiou S."/>
            <person name="Bowden R.J."/>
            <person name="Chastel C."/>
            <person name="Bennett M."/>
            <person name="Sample J.T."/>
            <person name="Barrell B."/>
            <person name="Davison A.J."/>
            <person name="Stewart J.P."/>
        </authorList>
    </citation>
    <scope>NUCLEOTIDE SEQUENCE</scope>
    <source>
        <strain evidence="6">Brest/An711</strain>
    </source>
</reference>
<dbReference type="InterPro" id="IPR004286">
    <property type="entry name" value="Herpes_UL16/UL94"/>
</dbReference>
<keyword evidence="1" id="KW-1048">Host nucleus</keyword>
<evidence type="ECO:0000256" key="5">
    <source>
        <dbReference type="ARBA" id="ARBA00023200"/>
    </source>
</evidence>
<organism evidence="6">
    <name type="scientific">Wood mouse herpesvirus</name>
    <dbReference type="NCBI Taxonomy" id="432370"/>
    <lineage>
        <taxon>Viruses</taxon>
        <taxon>Duplodnaviria</taxon>
        <taxon>Heunggongvirae</taxon>
        <taxon>Peploviricota</taxon>
        <taxon>Herviviricetes</taxon>
        <taxon>Herpesvirales</taxon>
        <taxon>Orthoherpesviridae</taxon>
        <taxon>Gammaherpesvirinae</taxon>
        <taxon>Rhadinovirus</taxon>
        <taxon>Rhadinovirus muridgamma7</taxon>
        <taxon>Murid gammaherpesvirus 7</taxon>
    </lineage>
</organism>
<keyword evidence="3" id="KW-0946">Virion</keyword>
<keyword evidence="4" id="KW-0426">Late protein</keyword>
<evidence type="ECO:0000256" key="3">
    <source>
        <dbReference type="ARBA" id="ARBA00022844"/>
    </source>
</evidence>
<sequence>MATREDIIQTFLNKECIWIVNKASCCRKKVFTSTTALSPRLRHHFGVPGDGAWCINVTVLILKPKQSPFSVTVFINGKPILCSDSKLISIQRISGKERMAVIYFGKFTGKSPIPVPMDPTILEPGTGSAQILCPEVMDSSTLAELPVSGASKQVGYTAWLANNSIYEYMLSTEHQMMCPSLPVFPSLSKILNIMTSCTSPTCKKCTGYRRHCNVCSGYTALDEDGYSPSCPCTTSCAIKPGDPVPITGHRTLLPLLFDPVNAHRVKSLSITPASSPQPLDQIITGLTEAGDRLPITLVAWKLVRLSDFHSHVYVTSCKKLKSHSHSC</sequence>
<evidence type="ECO:0000313" key="6">
    <source>
        <dbReference type="EMBL" id="ABO48413.1"/>
    </source>
</evidence>
<name>D0PPC2_9GAMA</name>
<protein>
    <submittedName>
        <fullName evidence="6">Tegument protein UL16</fullName>
    </submittedName>
</protein>
<keyword evidence="5" id="KW-1035">Host cytoplasm</keyword>
<evidence type="ECO:0000256" key="4">
    <source>
        <dbReference type="ARBA" id="ARBA00022921"/>
    </source>
</evidence>
<dbReference type="Pfam" id="PF03044">
    <property type="entry name" value="Herpes_UL16"/>
    <property type="match status" value="1"/>
</dbReference>
<dbReference type="GO" id="GO:0044423">
    <property type="term" value="C:virion component"/>
    <property type="evidence" value="ECO:0007669"/>
    <property type="project" value="UniProtKB-KW"/>
</dbReference>
<proteinExistence type="predicted"/>
<evidence type="ECO:0000256" key="1">
    <source>
        <dbReference type="ARBA" id="ARBA00022562"/>
    </source>
</evidence>
<reference evidence="6" key="1">
    <citation type="submission" date="2007-03" db="EMBL/GenBank/DDBJ databases">
        <title>Sequence characterization of a virus closely related to Murine gammaherpesvirus 68.</title>
        <authorList>
            <person name="Milligan S."/>
            <person name="Cunningham C."/>
            <person name="Efstathiou S."/>
            <person name="Chastel O."/>
            <person name="Davison A.J."/>
        </authorList>
    </citation>
    <scope>NUCLEOTIDE SEQUENCE</scope>
    <source>
        <strain evidence="6">Brest/An711</strain>
    </source>
</reference>
<dbReference type="EMBL" id="EF495130">
    <property type="protein sequence ID" value="ABO48413.1"/>
    <property type="molecule type" value="Genomic_DNA"/>
</dbReference>
<evidence type="ECO:0000256" key="2">
    <source>
        <dbReference type="ARBA" id="ARBA00022580"/>
    </source>
</evidence>
<accession>D0PPC2</accession>
<keyword evidence="2" id="KW-0920">Virion tegument</keyword>